<reference evidence="1 2" key="1">
    <citation type="journal article" date="2021" name="Nat. Plants">
        <title>The Taxus genome provides insights into paclitaxel biosynthesis.</title>
        <authorList>
            <person name="Xiong X."/>
            <person name="Gou J."/>
            <person name="Liao Q."/>
            <person name="Li Y."/>
            <person name="Zhou Q."/>
            <person name="Bi G."/>
            <person name="Li C."/>
            <person name="Du R."/>
            <person name="Wang X."/>
            <person name="Sun T."/>
            <person name="Guo L."/>
            <person name="Liang H."/>
            <person name="Lu P."/>
            <person name="Wu Y."/>
            <person name="Zhang Z."/>
            <person name="Ro D.K."/>
            <person name="Shang Y."/>
            <person name="Huang S."/>
            <person name="Yan J."/>
        </authorList>
    </citation>
    <scope>NUCLEOTIDE SEQUENCE [LARGE SCALE GENOMIC DNA]</scope>
    <source>
        <strain evidence="1">Ta-2019</strain>
    </source>
</reference>
<comment type="caution">
    <text evidence="1">The sequence shown here is derived from an EMBL/GenBank/DDBJ whole genome shotgun (WGS) entry which is preliminary data.</text>
</comment>
<dbReference type="SUPFAM" id="SSF52540">
    <property type="entry name" value="P-loop containing nucleoside triphosphate hydrolases"/>
    <property type="match status" value="1"/>
</dbReference>
<dbReference type="Gene3D" id="3.40.50.300">
    <property type="entry name" value="P-loop containing nucleotide triphosphate hydrolases"/>
    <property type="match status" value="1"/>
</dbReference>
<evidence type="ECO:0000313" key="1">
    <source>
        <dbReference type="EMBL" id="KAH9292207.1"/>
    </source>
</evidence>
<dbReference type="EMBL" id="JAHRHJ020003225">
    <property type="protein sequence ID" value="KAH9292207.1"/>
    <property type="molecule type" value="Genomic_DNA"/>
</dbReference>
<keyword evidence="2" id="KW-1185">Reference proteome</keyword>
<sequence length="110" mass="12446">MDRTEMAEDFTYSYHNSFHGKSQIYVGFERSIQDFKELLFDSEVSVVGVQCMGGGGKTTLALTLCNDSQFKGLMDGRTRNFFYRRRCTYTAAAAPFEVQEECDGLPLALK</sequence>
<accession>A0AA38C8F6</accession>
<protein>
    <submittedName>
        <fullName evidence="1">Uncharacterized protein</fullName>
    </submittedName>
</protein>
<name>A0AA38C8F6_TAXCH</name>
<dbReference type="Proteomes" id="UP000824469">
    <property type="component" value="Unassembled WGS sequence"/>
</dbReference>
<dbReference type="AlphaFoldDB" id="A0AA38C8F6"/>
<feature type="non-terminal residue" evidence="1">
    <location>
        <position position="1"/>
    </location>
</feature>
<gene>
    <name evidence="1" type="ORF">KI387_042604</name>
</gene>
<proteinExistence type="predicted"/>
<evidence type="ECO:0000313" key="2">
    <source>
        <dbReference type="Proteomes" id="UP000824469"/>
    </source>
</evidence>
<organism evidence="1 2">
    <name type="scientific">Taxus chinensis</name>
    <name type="common">Chinese yew</name>
    <name type="synonym">Taxus wallichiana var. chinensis</name>
    <dbReference type="NCBI Taxonomy" id="29808"/>
    <lineage>
        <taxon>Eukaryota</taxon>
        <taxon>Viridiplantae</taxon>
        <taxon>Streptophyta</taxon>
        <taxon>Embryophyta</taxon>
        <taxon>Tracheophyta</taxon>
        <taxon>Spermatophyta</taxon>
        <taxon>Pinopsida</taxon>
        <taxon>Pinidae</taxon>
        <taxon>Conifers II</taxon>
        <taxon>Cupressales</taxon>
        <taxon>Taxaceae</taxon>
        <taxon>Taxus</taxon>
    </lineage>
</organism>
<dbReference type="InterPro" id="IPR027417">
    <property type="entry name" value="P-loop_NTPase"/>
</dbReference>